<feature type="domain" description="MobA-like NTP transferase" evidence="1">
    <location>
        <begin position="6"/>
        <end position="170"/>
    </location>
</feature>
<dbReference type="PANTHER" id="PTHR43777">
    <property type="entry name" value="MOLYBDENUM COFACTOR CYTIDYLYLTRANSFERASE"/>
    <property type="match status" value="1"/>
</dbReference>
<comment type="caution">
    <text evidence="2">The sequence shown here is derived from an EMBL/GenBank/DDBJ whole genome shotgun (WGS) entry which is preliminary data.</text>
</comment>
<sequence length="204" mass="22097">MVSLAGIVLAAGLSTRMGRPKLLLEFGNKSVIYRVVKAAAASQLDELVIVTGRHHDPLLQSLGELSRHPKLQTAYNETPEAGMASSIVAGMKSIMPRKRDGVMIILGDQAKLTKDVIDHLLAVFSESPSAIVAPTVDGRRTTPVIFPRRFFPALLSLSGDRGGRSILEANPGAVVRVELGNIYDDMDIDTLQDWEKMIACPTHD</sequence>
<name>A0A7C4ETB2_9BACT</name>
<gene>
    <name evidence="2" type="ORF">ENV54_05055</name>
</gene>
<dbReference type="CDD" id="cd04182">
    <property type="entry name" value="GT_2_like_f"/>
    <property type="match status" value="1"/>
</dbReference>
<proteinExistence type="predicted"/>
<keyword evidence="2" id="KW-0808">Transferase</keyword>
<reference evidence="2" key="1">
    <citation type="journal article" date="2020" name="mSystems">
        <title>Genome- and Community-Level Interaction Insights into Carbon Utilization and Element Cycling Functions of Hydrothermarchaeota in Hydrothermal Sediment.</title>
        <authorList>
            <person name="Zhou Z."/>
            <person name="Liu Y."/>
            <person name="Xu W."/>
            <person name="Pan J."/>
            <person name="Luo Z.H."/>
            <person name="Li M."/>
        </authorList>
    </citation>
    <scope>NUCLEOTIDE SEQUENCE [LARGE SCALE GENOMIC DNA]</scope>
    <source>
        <strain evidence="2">SpSt-769</strain>
    </source>
</reference>
<dbReference type="InterPro" id="IPR029044">
    <property type="entry name" value="Nucleotide-diphossugar_trans"/>
</dbReference>
<dbReference type="GO" id="GO:0016779">
    <property type="term" value="F:nucleotidyltransferase activity"/>
    <property type="evidence" value="ECO:0007669"/>
    <property type="project" value="UniProtKB-ARBA"/>
</dbReference>
<dbReference type="AlphaFoldDB" id="A0A7C4ETB2"/>
<dbReference type="EMBL" id="DTGT01000157">
    <property type="protein sequence ID" value="HGH60650.1"/>
    <property type="molecule type" value="Genomic_DNA"/>
</dbReference>
<evidence type="ECO:0000259" key="1">
    <source>
        <dbReference type="Pfam" id="PF12804"/>
    </source>
</evidence>
<organism evidence="2">
    <name type="scientific">Desulfomonile tiedjei</name>
    <dbReference type="NCBI Taxonomy" id="2358"/>
    <lineage>
        <taxon>Bacteria</taxon>
        <taxon>Pseudomonadati</taxon>
        <taxon>Thermodesulfobacteriota</taxon>
        <taxon>Desulfomonilia</taxon>
        <taxon>Desulfomonilales</taxon>
        <taxon>Desulfomonilaceae</taxon>
        <taxon>Desulfomonile</taxon>
    </lineage>
</organism>
<protein>
    <submittedName>
        <fullName evidence="2">Nucleotidyltransferase family protein</fullName>
    </submittedName>
</protein>
<evidence type="ECO:0000313" key="2">
    <source>
        <dbReference type="EMBL" id="HGH60650.1"/>
    </source>
</evidence>
<dbReference type="Pfam" id="PF12804">
    <property type="entry name" value="NTP_transf_3"/>
    <property type="match status" value="1"/>
</dbReference>
<dbReference type="InterPro" id="IPR025877">
    <property type="entry name" value="MobA-like_NTP_Trfase"/>
</dbReference>
<dbReference type="Gene3D" id="3.90.550.10">
    <property type="entry name" value="Spore Coat Polysaccharide Biosynthesis Protein SpsA, Chain A"/>
    <property type="match status" value="1"/>
</dbReference>
<accession>A0A7C4ETB2</accession>
<dbReference type="SUPFAM" id="SSF53448">
    <property type="entry name" value="Nucleotide-diphospho-sugar transferases"/>
    <property type="match status" value="1"/>
</dbReference>
<dbReference type="PANTHER" id="PTHR43777:SF1">
    <property type="entry name" value="MOLYBDENUM COFACTOR CYTIDYLYLTRANSFERASE"/>
    <property type="match status" value="1"/>
</dbReference>